<evidence type="ECO:0000256" key="4">
    <source>
        <dbReference type="ARBA" id="ARBA00035104"/>
    </source>
</evidence>
<dbReference type="GO" id="GO:1990904">
    <property type="term" value="C:ribonucleoprotein complex"/>
    <property type="evidence" value="ECO:0007669"/>
    <property type="project" value="UniProtKB-KW"/>
</dbReference>
<dbReference type="CDD" id="cd00473">
    <property type="entry name" value="bS6"/>
    <property type="match status" value="1"/>
</dbReference>
<evidence type="ECO:0000256" key="1">
    <source>
        <dbReference type="ARBA" id="ARBA00009512"/>
    </source>
</evidence>
<dbReference type="InterPro" id="IPR014717">
    <property type="entry name" value="Transl_elong_EF1B/ribsomal_bS6"/>
</dbReference>
<comment type="similarity">
    <text evidence="1 6">Belongs to the bacterial ribosomal protein bS6 family.</text>
</comment>
<dbReference type="Gene3D" id="3.30.70.60">
    <property type="match status" value="1"/>
</dbReference>
<accession>A0A3D5Q970</accession>
<evidence type="ECO:0000256" key="2">
    <source>
        <dbReference type="ARBA" id="ARBA00022980"/>
    </source>
</evidence>
<dbReference type="GO" id="GO:0005840">
    <property type="term" value="C:ribosome"/>
    <property type="evidence" value="ECO:0007669"/>
    <property type="project" value="UniProtKB-KW"/>
</dbReference>
<name>A0A3D5Q970_FLESI</name>
<dbReference type="GO" id="GO:0003735">
    <property type="term" value="F:structural constituent of ribosome"/>
    <property type="evidence" value="ECO:0007669"/>
    <property type="project" value="InterPro"/>
</dbReference>
<dbReference type="InterPro" id="IPR035980">
    <property type="entry name" value="Ribosomal_bS6_sf"/>
</dbReference>
<sequence length="155" mass="18090">MNLYETVLLVNPELPLKDAQELSEKYQELIKKQNGEIVNTEAWGKLRLAYEVEGYKEGLYFLIQFKSEAPVLQELEKRFKYDDNVLRQALVRIDGKKFKLKKKSDEKEKKERARKGSPKDTEENAPKEKNVEAAEEKTPTAEENAPKEENTKEKE</sequence>
<dbReference type="PANTHER" id="PTHR21011:SF1">
    <property type="entry name" value="SMALL RIBOSOMAL SUBUNIT PROTEIN BS6M"/>
    <property type="match status" value="1"/>
</dbReference>
<dbReference type="AlphaFoldDB" id="A0A3D5Q970"/>
<dbReference type="GO" id="GO:0006412">
    <property type="term" value="P:translation"/>
    <property type="evidence" value="ECO:0007669"/>
    <property type="project" value="UniProtKB-UniRule"/>
</dbReference>
<dbReference type="PANTHER" id="PTHR21011">
    <property type="entry name" value="MITOCHONDRIAL 28S RIBOSOMAL PROTEIN S6"/>
    <property type="match status" value="1"/>
</dbReference>
<dbReference type="EMBL" id="DPPF01000022">
    <property type="protein sequence ID" value="HCW92258.1"/>
    <property type="molecule type" value="Genomic_DNA"/>
</dbReference>
<comment type="caution">
    <text evidence="8">The sequence shown here is derived from an EMBL/GenBank/DDBJ whole genome shotgun (WGS) entry which is preliminary data.</text>
</comment>
<dbReference type="GO" id="GO:0005737">
    <property type="term" value="C:cytoplasm"/>
    <property type="evidence" value="ECO:0007669"/>
    <property type="project" value="UniProtKB-ARBA"/>
</dbReference>
<reference evidence="8 9" key="1">
    <citation type="journal article" date="2018" name="Nat. Biotechnol.">
        <title>A standardized bacterial taxonomy based on genome phylogeny substantially revises the tree of life.</title>
        <authorList>
            <person name="Parks D.H."/>
            <person name="Chuvochina M."/>
            <person name="Waite D.W."/>
            <person name="Rinke C."/>
            <person name="Skarshewski A."/>
            <person name="Chaumeil P.A."/>
            <person name="Hugenholtz P."/>
        </authorList>
    </citation>
    <scope>NUCLEOTIDE SEQUENCE [LARGE SCALE GENOMIC DNA]</scope>
    <source>
        <strain evidence="8">UBA8672</strain>
    </source>
</reference>
<evidence type="ECO:0000256" key="7">
    <source>
        <dbReference type="SAM" id="MobiDB-lite"/>
    </source>
</evidence>
<proteinExistence type="inferred from homology"/>
<dbReference type="Proteomes" id="UP000262325">
    <property type="component" value="Unassembled WGS sequence"/>
</dbReference>
<dbReference type="InterPro" id="IPR020814">
    <property type="entry name" value="Ribosomal_S6_plastid/chlpt"/>
</dbReference>
<gene>
    <name evidence="6 8" type="primary">rpsF</name>
    <name evidence="8" type="ORF">DHM44_01085</name>
</gene>
<feature type="compositionally biased region" description="Basic and acidic residues" evidence="7">
    <location>
        <begin position="117"/>
        <end position="155"/>
    </location>
</feature>
<dbReference type="NCBIfam" id="TIGR00166">
    <property type="entry name" value="S6"/>
    <property type="match status" value="1"/>
</dbReference>
<dbReference type="Pfam" id="PF01250">
    <property type="entry name" value="Ribosomal_S6"/>
    <property type="match status" value="1"/>
</dbReference>
<comment type="function">
    <text evidence="4 6">Binds together with bS18 to 16S ribosomal RNA.</text>
</comment>
<evidence type="ECO:0000313" key="9">
    <source>
        <dbReference type="Proteomes" id="UP000262325"/>
    </source>
</evidence>
<dbReference type="SUPFAM" id="SSF54995">
    <property type="entry name" value="Ribosomal protein S6"/>
    <property type="match status" value="1"/>
</dbReference>
<keyword evidence="6" id="KW-0694">RNA-binding</keyword>
<keyword evidence="3 6" id="KW-0687">Ribonucleoprotein</keyword>
<dbReference type="HAMAP" id="MF_00360">
    <property type="entry name" value="Ribosomal_bS6"/>
    <property type="match status" value="1"/>
</dbReference>
<evidence type="ECO:0000256" key="3">
    <source>
        <dbReference type="ARBA" id="ARBA00023274"/>
    </source>
</evidence>
<keyword evidence="6" id="KW-0699">rRNA-binding</keyword>
<evidence type="ECO:0000256" key="5">
    <source>
        <dbReference type="ARBA" id="ARBA00035294"/>
    </source>
</evidence>
<protein>
    <recommendedName>
        <fullName evidence="5 6">Small ribosomal subunit protein bS6</fullName>
    </recommendedName>
</protein>
<feature type="region of interest" description="Disordered" evidence="7">
    <location>
        <begin position="100"/>
        <end position="155"/>
    </location>
</feature>
<evidence type="ECO:0000256" key="6">
    <source>
        <dbReference type="HAMAP-Rule" id="MF_00360"/>
    </source>
</evidence>
<feature type="compositionally biased region" description="Basic and acidic residues" evidence="7">
    <location>
        <begin position="100"/>
        <end position="111"/>
    </location>
</feature>
<dbReference type="InterPro" id="IPR000529">
    <property type="entry name" value="Ribosomal_bS6"/>
</dbReference>
<organism evidence="8 9">
    <name type="scientific">Flexistipes sinusarabici</name>
    <dbReference type="NCBI Taxonomy" id="2352"/>
    <lineage>
        <taxon>Bacteria</taxon>
        <taxon>Pseudomonadati</taxon>
        <taxon>Deferribacterota</taxon>
        <taxon>Deferribacteres</taxon>
        <taxon>Deferribacterales</taxon>
        <taxon>Flexistipitaceae</taxon>
        <taxon>Flexistipes</taxon>
    </lineage>
</organism>
<dbReference type="GO" id="GO:0070181">
    <property type="term" value="F:small ribosomal subunit rRNA binding"/>
    <property type="evidence" value="ECO:0007669"/>
    <property type="project" value="TreeGrafter"/>
</dbReference>
<keyword evidence="2 6" id="KW-0689">Ribosomal protein</keyword>
<evidence type="ECO:0000313" key="8">
    <source>
        <dbReference type="EMBL" id="HCW92258.1"/>
    </source>
</evidence>